<accession>S8E8J0</accession>
<keyword evidence="3" id="KW-0508">mRNA splicing</keyword>
<dbReference type="GO" id="GO:0003723">
    <property type="term" value="F:RNA binding"/>
    <property type="evidence" value="ECO:0007669"/>
    <property type="project" value="InterPro"/>
</dbReference>
<reference evidence="7 8" key="1">
    <citation type="journal article" date="2013" name="BMC Genomics">
        <title>The miniature genome of a carnivorous plant Genlisea aurea contains a low number of genes and short non-coding sequences.</title>
        <authorList>
            <person name="Leushkin E.V."/>
            <person name="Sutormin R.A."/>
            <person name="Nabieva E.R."/>
            <person name="Penin A.A."/>
            <person name="Kondrashov A.S."/>
            <person name="Logacheva M.D."/>
        </authorList>
    </citation>
    <scope>NUCLEOTIDE SEQUENCE [LARGE SCALE GENOMIC DNA]</scope>
</reference>
<dbReference type="Pfam" id="PF01805">
    <property type="entry name" value="Surp"/>
    <property type="match status" value="1"/>
</dbReference>
<organism evidence="7 8">
    <name type="scientific">Genlisea aurea</name>
    <dbReference type="NCBI Taxonomy" id="192259"/>
    <lineage>
        <taxon>Eukaryota</taxon>
        <taxon>Viridiplantae</taxon>
        <taxon>Streptophyta</taxon>
        <taxon>Embryophyta</taxon>
        <taxon>Tracheophyta</taxon>
        <taxon>Spermatophyta</taxon>
        <taxon>Magnoliopsida</taxon>
        <taxon>eudicotyledons</taxon>
        <taxon>Gunneridae</taxon>
        <taxon>Pentapetalae</taxon>
        <taxon>asterids</taxon>
        <taxon>lamiids</taxon>
        <taxon>Lamiales</taxon>
        <taxon>Lentibulariaceae</taxon>
        <taxon>Genlisea</taxon>
    </lineage>
</organism>
<feature type="region of interest" description="Disordered" evidence="5">
    <location>
        <begin position="26"/>
        <end position="126"/>
    </location>
</feature>
<dbReference type="InterPro" id="IPR035967">
    <property type="entry name" value="SWAP/Surp_sf"/>
</dbReference>
<feature type="compositionally biased region" description="Basic and acidic residues" evidence="5">
    <location>
        <begin position="26"/>
        <end position="35"/>
    </location>
</feature>
<dbReference type="EMBL" id="AUSU01002447">
    <property type="protein sequence ID" value="EPS68777.1"/>
    <property type="molecule type" value="Genomic_DNA"/>
</dbReference>
<evidence type="ECO:0000256" key="5">
    <source>
        <dbReference type="SAM" id="MobiDB-lite"/>
    </source>
</evidence>
<evidence type="ECO:0000256" key="1">
    <source>
        <dbReference type="ARBA" id="ARBA00004123"/>
    </source>
</evidence>
<keyword evidence="2" id="KW-0507">mRNA processing</keyword>
<dbReference type="PANTHER" id="PTHR23340">
    <property type="entry name" value="ARGININE/SERINE RICH SPLICING FACTOR SF4/14"/>
    <property type="match status" value="1"/>
</dbReference>
<dbReference type="SMART" id="SM00648">
    <property type="entry name" value="SWAP"/>
    <property type="match status" value="1"/>
</dbReference>
<dbReference type="InterPro" id="IPR000061">
    <property type="entry name" value="Surp"/>
</dbReference>
<gene>
    <name evidence="7" type="ORF">M569_05990</name>
</gene>
<feature type="region of interest" description="Disordered" evidence="5">
    <location>
        <begin position="201"/>
        <end position="256"/>
    </location>
</feature>
<dbReference type="PANTHER" id="PTHR23340:SF0">
    <property type="entry name" value="SURP AND G-PATCH DOMAIN-CONTAINING PROTEIN 1 ISOFORM X1"/>
    <property type="match status" value="1"/>
</dbReference>
<comment type="caution">
    <text evidence="7">The sequence shown here is derived from an EMBL/GenBank/DDBJ whole genome shotgun (WGS) entry which is preliminary data.</text>
</comment>
<dbReference type="OrthoDB" id="4822at2759"/>
<dbReference type="GO" id="GO:0006397">
    <property type="term" value="P:mRNA processing"/>
    <property type="evidence" value="ECO:0007669"/>
    <property type="project" value="UniProtKB-KW"/>
</dbReference>
<feature type="domain" description="SURP motif" evidence="6">
    <location>
        <begin position="147"/>
        <end position="190"/>
    </location>
</feature>
<evidence type="ECO:0000256" key="3">
    <source>
        <dbReference type="ARBA" id="ARBA00023187"/>
    </source>
</evidence>
<evidence type="ECO:0000256" key="2">
    <source>
        <dbReference type="ARBA" id="ARBA00022664"/>
    </source>
</evidence>
<protein>
    <recommendedName>
        <fullName evidence="6">SURP motif domain-containing protein</fullName>
    </recommendedName>
</protein>
<sequence length="256" mass="28235">MDKASVPSLFVNDGSFMERFKQLQKEKDKKNEILDTSKSASGSAVTAAPKTIINKTKLDFKKTSSQDPPRGVPSGGKLAFSLKQKSKLVTPPVKFVDDEDEDKDAGNVSDDAPFKRPKLDKPDSYEWPSKQVDVALPSASDPTVERVADKLASFVAKHGRQFEHVTRQKNPGDTPFKFLFDESCSDYKYYEYRLSLEEKALSQTRESQTLQSGTASSYSSAGSRKSHHHQSKYQTPASALDETTSNAGSTPMSSHA</sequence>
<keyword evidence="4" id="KW-0539">Nucleus</keyword>
<name>S8E8J0_9LAMI</name>
<feature type="compositionally biased region" description="Low complexity" evidence="5">
    <location>
        <begin position="212"/>
        <end position="223"/>
    </location>
</feature>
<dbReference type="GO" id="GO:0008380">
    <property type="term" value="P:RNA splicing"/>
    <property type="evidence" value="ECO:0007669"/>
    <property type="project" value="UniProtKB-KW"/>
</dbReference>
<feature type="compositionally biased region" description="Polar residues" evidence="5">
    <location>
        <begin position="232"/>
        <end position="256"/>
    </location>
</feature>
<feature type="compositionally biased region" description="Polar residues" evidence="5">
    <location>
        <begin position="201"/>
        <end position="211"/>
    </location>
</feature>
<dbReference type="Proteomes" id="UP000015453">
    <property type="component" value="Unassembled WGS sequence"/>
</dbReference>
<evidence type="ECO:0000313" key="7">
    <source>
        <dbReference type="EMBL" id="EPS68777.1"/>
    </source>
</evidence>
<comment type="subcellular location">
    <subcellularLocation>
        <location evidence="1">Nucleus</location>
    </subcellularLocation>
</comment>
<feature type="non-terminal residue" evidence="7">
    <location>
        <position position="256"/>
    </location>
</feature>
<dbReference type="GO" id="GO:0005654">
    <property type="term" value="C:nucleoplasm"/>
    <property type="evidence" value="ECO:0007669"/>
    <property type="project" value="TreeGrafter"/>
</dbReference>
<dbReference type="PROSITE" id="PS50128">
    <property type="entry name" value="SURP"/>
    <property type="match status" value="1"/>
</dbReference>
<proteinExistence type="predicted"/>
<feature type="compositionally biased region" description="Basic and acidic residues" evidence="5">
    <location>
        <begin position="112"/>
        <end position="124"/>
    </location>
</feature>
<keyword evidence="8" id="KW-1185">Reference proteome</keyword>
<evidence type="ECO:0000313" key="8">
    <source>
        <dbReference type="Proteomes" id="UP000015453"/>
    </source>
</evidence>
<evidence type="ECO:0000259" key="6">
    <source>
        <dbReference type="PROSITE" id="PS50128"/>
    </source>
</evidence>
<evidence type="ECO:0000256" key="4">
    <source>
        <dbReference type="ARBA" id="ARBA00023242"/>
    </source>
</evidence>
<dbReference type="InterPro" id="IPR040169">
    <property type="entry name" value="SUGP1/2"/>
</dbReference>
<dbReference type="SUPFAM" id="SSF109905">
    <property type="entry name" value="Surp module (SWAP domain)"/>
    <property type="match status" value="1"/>
</dbReference>
<dbReference type="AlphaFoldDB" id="S8E8J0"/>
<dbReference type="Gene3D" id="1.10.10.790">
    <property type="entry name" value="Surp module"/>
    <property type="match status" value="1"/>
</dbReference>